<dbReference type="Proteomes" id="UP000028542">
    <property type="component" value="Unassembled WGS sequence"/>
</dbReference>
<feature type="transmembrane region" description="Helical" evidence="9">
    <location>
        <begin position="161"/>
        <end position="178"/>
    </location>
</feature>
<dbReference type="GO" id="GO:0005524">
    <property type="term" value="F:ATP binding"/>
    <property type="evidence" value="ECO:0007669"/>
    <property type="project" value="UniProtKB-KW"/>
</dbReference>
<dbReference type="InterPro" id="IPR027417">
    <property type="entry name" value="P-loop_NTPase"/>
</dbReference>
<evidence type="ECO:0000256" key="5">
    <source>
        <dbReference type="ARBA" id="ARBA00022741"/>
    </source>
</evidence>
<keyword evidence="4 9" id="KW-0812">Transmembrane</keyword>
<dbReference type="EMBL" id="JPMD01000053">
    <property type="protein sequence ID" value="KEZ84909.1"/>
    <property type="molecule type" value="Genomic_DNA"/>
</dbReference>
<dbReference type="SMART" id="SM00382">
    <property type="entry name" value="AAA"/>
    <property type="match status" value="1"/>
</dbReference>
<evidence type="ECO:0000256" key="8">
    <source>
        <dbReference type="ARBA" id="ARBA00023136"/>
    </source>
</evidence>
<evidence type="ECO:0000256" key="6">
    <source>
        <dbReference type="ARBA" id="ARBA00022840"/>
    </source>
</evidence>
<evidence type="ECO:0000259" key="11">
    <source>
        <dbReference type="PROSITE" id="PS50929"/>
    </source>
</evidence>
<evidence type="ECO:0000313" key="12">
    <source>
        <dbReference type="EMBL" id="KEZ84909.1"/>
    </source>
</evidence>
<dbReference type="FunFam" id="1.20.1560.10:FF:000011">
    <property type="entry name" value="Multidrug ABC transporter ATP-binding protein"/>
    <property type="match status" value="1"/>
</dbReference>
<keyword evidence="2" id="KW-0813">Transport</keyword>
<accession>A0A084J7H5</accession>
<dbReference type="Gene3D" id="3.40.50.300">
    <property type="entry name" value="P-loop containing nucleotide triphosphate hydrolases"/>
    <property type="match status" value="1"/>
</dbReference>
<evidence type="ECO:0000256" key="2">
    <source>
        <dbReference type="ARBA" id="ARBA00022448"/>
    </source>
</evidence>
<protein>
    <submittedName>
        <fullName evidence="12">Multidrug ABC transporter ATPase</fullName>
    </submittedName>
</protein>
<dbReference type="Pfam" id="PF00664">
    <property type="entry name" value="ABC_membrane"/>
    <property type="match status" value="1"/>
</dbReference>
<dbReference type="PANTHER" id="PTHR43394">
    <property type="entry name" value="ATP-DEPENDENT PERMEASE MDL1, MITOCHONDRIAL"/>
    <property type="match status" value="1"/>
</dbReference>
<dbReference type="Pfam" id="PF00005">
    <property type="entry name" value="ABC_tran"/>
    <property type="match status" value="1"/>
</dbReference>
<dbReference type="CDD" id="cd18541">
    <property type="entry name" value="ABC_6TM_TmrB_like"/>
    <property type="match status" value="1"/>
</dbReference>
<dbReference type="GO" id="GO:0015421">
    <property type="term" value="F:ABC-type oligopeptide transporter activity"/>
    <property type="evidence" value="ECO:0007669"/>
    <property type="project" value="TreeGrafter"/>
</dbReference>
<dbReference type="InterPro" id="IPR011527">
    <property type="entry name" value="ABC1_TM_dom"/>
</dbReference>
<dbReference type="PROSITE" id="PS50929">
    <property type="entry name" value="ABC_TM1F"/>
    <property type="match status" value="1"/>
</dbReference>
<dbReference type="STRING" id="318464.IO99_17760"/>
<feature type="domain" description="ABC transmembrane type-1" evidence="11">
    <location>
        <begin position="19"/>
        <end position="302"/>
    </location>
</feature>
<dbReference type="eggNOG" id="COG1132">
    <property type="taxonomic scope" value="Bacteria"/>
</dbReference>
<proteinExistence type="predicted"/>
<dbReference type="GO" id="GO:0005886">
    <property type="term" value="C:plasma membrane"/>
    <property type="evidence" value="ECO:0007669"/>
    <property type="project" value="UniProtKB-SubCell"/>
</dbReference>
<reference evidence="12 13" key="1">
    <citation type="submission" date="2014-07" db="EMBL/GenBank/DDBJ databases">
        <title>Draft genome of Clostridium sulfidigenes 113A isolated from sediments associated with methane hydrate from Krishna Godavari basin.</title>
        <authorList>
            <person name="Honkalas V.S."/>
            <person name="Dabir A.P."/>
            <person name="Arora P."/>
            <person name="Dhakephalkar P.K."/>
        </authorList>
    </citation>
    <scope>NUCLEOTIDE SEQUENCE [LARGE SCALE GENOMIC DNA]</scope>
    <source>
        <strain evidence="12 13">113A</strain>
    </source>
</reference>
<dbReference type="InterPro" id="IPR003593">
    <property type="entry name" value="AAA+_ATPase"/>
</dbReference>
<feature type="transmembrane region" description="Helical" evidence="9">
    <location>
        <begin position="20"/>
        <end position="39"/>
    </location>
</feature>
<feature type="domain" description="ABC transporter" evidence="10">
    <location>
        <begin position="335"/>
        <end position="570"/>
    </location>
</feature>
<dbReference type="InterPro" id="IPR036640">
    <property type="entry name" value="ABC1_TM_sf"/>
</dbReference>
<comment type="subcellular location">
    <subcellularLocation>
        <location evidence="1">Cell membrane</location>
        <topology evidence="1">Multi-pass membrane protein</topology>
    </subcellularLocation>
</comment>
<sequence length="583" mass="66013">MDKIKELLKYAKQYKKRYFIGIFFLILVDFLQLVPPKILGFLTDSFALGSANKNTLVKSIIYILVIASVIAIGRFMWRMYVNGTSRKIEYDIRSKFFKHLQGLSSNFYNERKTGDLMALATNDLNAVRMALGPGVIMFFDAVVLTIATIVIMLTINVPLTLLSLIPLPFVAFVSQKFGKRIHRKFTKVQRCFSKLTDIVQENFSGIRIVKSFVQEEREYEKFIEENDKNFQVNMEFIRIWGVFFPLIEFISSLSFALLIVVGGTFVVLGKISLGDFVTFNMYLGNLVWPMMAIGQVINNLQRGFASLERIEEVLNTKPDIVDCCTSYVDKLQGDIVIKDLTFSYNNTTTPALKNINLRVKQGETLGIVGKTGSSKSTLISLLLKLYNVEDGKIFIGDKDINRISLNSLRTNIGFVSQDPFLFSTSLAENIGLAFHEVGIEKIHDATKKADIYDNIIDFPKQFETMVGERGTTLSGGQKQRCSIARALIKDPDILILDDCLSAVDAKTEAIILENLKDVMKKKTSIIVSHRISAIKDAHNIIVLEQGEIVQEGTHEELKNMPGIYKDIYEKQQIEQEIMEEEEI</sequence>
<dbReference type="RefSeq" id="WP_035135586.1">
    <property type="nucleotide sequence ID" value="NZ_JPMD01000053.1"/>
</dbReference>
<dbReference type="GO" id="GO:0016887">
    <property type="term" value="F:ATP hydrolysis activity"/>
    <property type="evidence" value="ECO:0007669"/>
    <property type="project" value="InterPro"/>
</dbReference>
<dbReference type="SUPFAM" id="SSF90123">
    <property type="entry name" value="ABC transporter transmembrane region"/>
    <property type="match status" value="1"/>
</dbReference>
<keyword evidence="5" id="KW-0547">Nucleotide-binding</keyword>
<organism evidence="12 13">
    <name type="scientific">Clostridium sulfidigenes</name>
    <dbReference type="NCBI Taxonomy" id="318464"/>
    <lineage>
        <taxon>Bacteria</taxon>
        <taxon>Bacillati</taxon>
        <taxon>Bacillota</taxon>
        <taxon>Clostridia</taxon>
        <taxon>Eubacteriales</taxon>
        <taxon>Clostridiaceae</taxon>
        <taxon>Clostridium</taxon>
    </lineage>
</organism>
<dbReference type="InterPro" id="IPR039421">
    <property type="entry name" value="Type_1_exporter"/>
</dbReference>
<keyword evidence="7 9" id="KW-1133">Transmembrane helix</keyword>
<dbReference type="AlphaFoldDB" id="A0A084J7H5"/>
<evidence type="ECO:0000256" key="7">
    <source>
        <dbReference type="ARBA" id="ARBA00022989"/>
    </source>
</evidence>
<keyword evidence="6" id="KW-0067">ATP-binding</keyword>
<feature type="transmembrane region" description="Helical" evidence="9">
    <location>
        <begin position="239"/>
        <end position="267"/>
    </location>
</feature>
<dbReference type="SUPFAM" id="SSF52540">
    <property type="entry name" value="P-loop containing nucleoside triphosphate hydrolases"/>
    <property type="match status" value="1"/>
</dbReference>
<evidence type="ECO:0000256" key="4">
    <source>
        <dbReference type="ARBA" id="ARBA00022692"/>
    </source>
</evidence>
<gene>
    <name evidence="12" type="ORF">IO99_17760</name>
</gene>
<comment type="caution">
    <text evidence="12">The sequence shown here is derived from an EMBL/GenBank/DDBJ whole genome shotgun (WGS) entry which is preliminary data.</text>
</comment>
<dbReference type="FunFam" id="3.40.50.300:FF:000221">
    <property type="entry name" value="Multidrug ABC transporter ATP-binding protein"/>
    <property type="match status" value="1"/>
</dbReference>
<dbReference type="InterPro" id="IPR003439">
    <property type="entry name" value="ABC_transporter-like_ATP-bd"/>
</dbReference>
<evidence type="ECO:0000256" key="9">
    <source>
        <dbReference type="SAM" id="Phobius"/>
    </source>
</evidence>
<dbReference type="PANTHER" id="PTHR43394:SF1">
    <property type="entry name" value="ATP-BINDING CASSETTE SUB-FAMILY B MEMBER 10, MITOCHONDRIAL"/>
    <property type="match status" value="1"/>
</dbReference>
<dbReference type="Gene3D" id="1.20.1560.10">
    <property type="entry name" value="ABC transporter type 1, transmembrane domain"/>
    <property type="match status" value="1"/>
</dbReference>
<evidence type="ECO:0000256" key="3">
    <source>
        <dbReference type="ARBA" id="ARBA00022475"/>
    </source>
</evidence>
<feature type="transmembrane region" description="Helical" evidence="9">
    <location>
        <begin position="59"/>
        <end position="77"/>
    </location>
</feature>
<keyword evidence="13" id="KW-1185">Reference proteome</keyword>
<feature type="transmembrane region" description="Helical" evidence="9">
    <location>
        <begin position="135"/>
        <end position="155"/>
    </location>
</feature>
<name>A0A084J7H5_9CLOT</name>
<keyword evidence="3" id="KW-1003">Cell membrane</keyword>
<evidence type="ECO:0000256" key="1">
    <source>
        <dbReference type="ARBA" id="ARBA00004651"/>
    </source>
</evidence>
<keyword evidence="8 9" id="KW-0472">Membrane</keyword>
<evidence type="ECO:0000313" key="13">
    <source>
        <dbReference type="Proteomes" id="UP000028542"/>
    </source>
</evidence>
<evidence type="ECO:0000259" key="10">
    <source>
        <dbReference type="PROSITE" id="PS50893"/>
    </source>
</evidence>
<dbReference type="PROSITE" id="PS50893">
    <property type="entry name" value="ABC_TRANSPORTER_2"/>
    <property type="match status" value="1"/>
</dbReference>